<keyword evidence="4 11" id="KW-0285">Flavoprotein</keyword>
<feature type="region of interest" description="Disordered" evidence="14">
    <location>
        <begin position="338"/>
        <end position="362"/>
    </location>
</feature>
<dbReference type="InterPro" id="IPR024932">
    <property type="entry name" value="ApbE"/>
</dbReference>
<keyword evidence="13" id="KW-0997">Cell inner membrane</keyword>
<accession>A0A1H7QNE6</accession>
<feature type="binding site" evidence="12">
    <location>
        <position position="289"/>
    </location>
    <ligand>
        <name>Mg(2+)</name>
        <dbReference type="ChEBI" id="CHEBI:18420"/>
    </ligand>
</feature>
<evidence type="ECO:0000256" key="2">
    <source>
        <dbReference type="ARBA" id="ARBA00011955"/>
    </source>
</evidence>
<protein>
    <recommendedName>
        <fullName evidence="3 11">FAD:protein FMN transferase</fullName>
        <ecNumber evidence="2 11">2.7.1.180</ecNumber>
    </recommendedName>
    <alternativeName>
        <fullName evidence="9 11">Flavin transferase</fullName>
    </alternativeName>
</protein>
<evidence type="ECO:0000256" key="11">
    <source>
        <dbReference type="PIRNR" id="PIRNR006268"/>
    </source>
</evidence>
<evidence type="ECO:0000256" key="3">
    <source>
        <dbReference type="ARBA" id="ARBA00016337"/>
    </source>
</evidence>
<keyword evidence="13" id="KW-1003">Cell membrane</keyword>
<evidence type="ECO:0000256" key="14">
    <source>
        <dbReference type="SAM" id="MobiDB-lite"/>
    </source>
</evidence>
<dbReference type="SUPFAM" id="SSF143631">
    <property type="entry name" value="ApbE-like"/>
    <property type="match status" value="1"/>
</dbReference>
<comment type="cofactor">
    <cofactor evidence="12">
        <name>Mg(2+)</name>
        <dbReference type="ChEBI" id="CHEBI:18420"/>
    </cofactor>
    <cofactor evidence="12">
        <name>Mn(2+)</name>
        <dbReference type="ChEBI" id="CHEBI:29035"/>
    </cofactor>
    <text evidence="12">Magnesium. Can also use manganese.</text>
</comment>
<comment type="function">
    <text evidence="13">Flavin transferase that catalyzes the transfer of the FMN moiety of FAD and its covalent binding to the hydroxyl group of a threonine residue in a target flavoprotein.</text>
</comment>
<proteinExistence type="inferred from homology"/>
<evidence type="ECO:0000313" key="16">
    <source>
        <dbReference type="Proteomes" id="UP000199256"/>
    </source>
</evidence>
<keyword evidence="13 15" id="KW-0449">Lipoprotein</keyword>
<dbReference type="Pfam" id="PF02424">
    <property type="entry name" value="ApbE"/>
    <property type="match status" value="1"/>
</dbReference>
<dbReference type="Proteomes" id="UP000199256">
    <property type="component" value="Unassembled WGS sequence"/>
</dbReference>
<comment type="similarity">
    <text evidence="1 11 13">Belongs to the ApbE family.</text>
</comment>
<dbReference type="AlphaFoldDB" id="A0A1H7QNE6"/>
<evidence type="ECO:0000256" key="10">
    <source>
        <dbReference type="ARBA" id="ARBA00048540"/>
    </source>
</evidence>
<dbReference type="EC" id="2.7.1.180" evidence="2 11"/>
<evidence type="ECO:0000256" key="4">
    <source>
        <dbReference type="ARBA" id="ARBA00022630"/>
    </source>
</evidence>
<keyword evidence="7 11" id="KW-0274">FAD</keyword>
<organism evidence="15 16">
    <name type="scientific">Ectothiorhodospira marina</name>
    <dbReference type="NCBI Taxonomy" id="1396821"/>
    <lineage>
        <taxon>Bacteria</taxon>
        <taxon>Pseudomonadati</taxon>
        <taxon>Pseudomonadota</taxon>
        <taxon>Gammaproteobacteria</taxon>
        <taxon>Chromatiales</taxon>
        <taxon>Ectothiorhodospiraceae</taxon>
        <taxon>Ectothiorhodospira</taxon>
    </lineage>
</organism>
<dbReference type="Gene3D" id="3.10.520.10">
    <property type="entry name" value="ApbE-like domains"/>
    <property type="match status" value="1"/>
</dbReference>
<sequence length="362" mass="39535">MSRGMLRKVTAALIIAVATAMMVGCERPEIHRDRFIAFGTIVELNIYTADRELARTAAETVQADLDYMHGAWHAWEPGAMGRTNQLLATGMEFSANPSVLPLIIEAQRLSEATEGLFNPALGQLFALWGFQSDAPQGPPPADEEIQAILDQDPTMDDVHIDGIRMRSSNTAVRLDLGAYAKGYGLHQAMEHLKELGVEHAILNAGGDLRAIGRPGNRPWRIGVRSPEAQGVIAAIETQGDEAVFTSGDYERFFMHEGERYHHILDPRTGHPARGTRSVTVIHQDAAKADVASTALFIAGADDWPRIAARLGIEKVMLIDDAGVVYMTPAMEKRVRFESEPKEQIITPLPDDSLETASVSPPA</sequence>
<evidence type="ECO:0000256" key="5">
    <source>
        <dbReference type="ARBA" id="ARBA00022679"/>
    </source>
</evidence>
<dbReference type="GO" id="GO:0005886">
    <property type="term" value="C:plasma membrane"/>
    <property type="evidence" value="ECO:0007669"/>
    <property type="project" value="UniProtKB-SubCell"/>
</dbReference>
<dbReference type="PROSITE" id="PS51257">
    <property type="entry name" value="PROKAR_LIPOPROTEIN"/>
    <property type="match status" value="1"/>
</dbReference>
<dbReference type="InterPro" id="IPR003374">
    <property type="entry name" value="ApbE-like_sf"/>
</dbReference>
<feature type="binding site" evidence="12">
    <location>
        <position position="178"/>
    </location>
    <ligand>
        <name>Mg(2+)</name>
        <dbReference type="ChEBI" id="CHEBI:18420"/>
    </ligand>
</feature>
<dbReference type="RefSeq" id="WP_245740887.1">
    <property type="nucleotide sequence ID" value="NZ_FOAA01000018.1"/>
</dbReference>
<evidence type="ECO:0000313" key="15">
    <source>
        <dbReference type="EMBL" id="SEL49442.1"/>
    </source>
</evidence>
<keyword evidence="16" id="KW-1185">Reference proteome</keyword>
<comment type="subcellular location">
    <subcellularLocation>
        <location evidence="13">Cell inner membrane</location>
        <topology evidence="13">Lipid-anchor</topology>
        <orientation evidence="13">Periplasmic side</orientation>
    </subcellularLocation>
</comment>
<dbReference type="GO" id="GO:0046872">
    <property type="term" value="F:metal ion binding"/>
    <property type="evidence" value="ECO:0007669"/>
    <property type="project" value="UniProtKB-UniRule"/>
</dbReference>
<evidence type="ECO:0000256" key="6">
    <source>
        <dbReference type="ARBA" id="ARBA00022723"/>
    </source>
</evidence>
<evidence type="ECO:0000256" key="7">
    <source>
        <dbReference type="ARBA" id="ARBA00022827"/>
    </source>
</evidence>
<evidence type="ECO:0000256" key="8">
    <source>
        <dbReference type="ARBA" id="ARBA00022842"/>
    </source>
</evidence>
<gene>
    <name evidence="15" type="ORF">SAMN05444515_11851</name>
</gene>
<dbReference type="PANTHER" id="PTHR30040">
    <property type="entry name" value="THIAMINE BIOSYNTHESIS LIPOPROTEIN APBE"/>
    <property type="match status" value="1"/>
</dbReference>
<dbReference type="STRING" id="1396821.SAMN05444515_11851"/>
<feature type="binding site" evidence="12">
    <location>
        <position position="293"/>
    </location>
    <ligand>
        <name>Mg(2+)</name>
        <dbReference type="ChEBI" id="CHEBI:18420"/>
    </ligand>
</feature>
<evidence type="ECO:0000256" key="12">
    <source>
        <dbReference type="PIRSR" id="PIRSR006268-2"/>
    </source>
</evidence>
<name>A0A1H7QNE6_9GAMM</name>
<evidence type="ECO:0000256" key="1">
    <source>
        <dbReference type="ARBA" id="ARBA00008282"/>
    </source>
</evidence>
<keyword evidence="6 11" id="KW-0479">Metal-binding</keyword>
<reference evidence="16" key="1">
    <citation type="submission" date="2016-10" db="EMBL/GenBank/DDBJ databases">
        <authorList>
            <person name="Varghese N."/>
            <person name="Submissions S."/>
        </authorList>
    </citation>
    <scope>NUCLEOTIDE SEQUENCE [LARGE SCALE GENOMIC DNA]</scope>
    <source>
        <strain evidence="16">DSM 241</strain>
    </source>
</reference>
<dbReference type="PANTHER" id="PTHR30040:SF2">
    <property type="entry name" value="FAD:PROTEIN FMN TRANSFERASE"/>
    <property type="match status" value="1"/>
</dbReference>
<dbReference type="EMBL" id="FOAA01000018">
    <property type="protein sequence ID" value="SEL49442.1"/>
    <property type="molecule type" value="Genomic_DNA"/>
</dbReference>
<evidence type="ECO:0000256" key="13">
    <source>
        <dbReference type="RuleBase" id="RU363002"/>
    </source>
</evidence>
<comment type="catalytic activity">
    <reaction evidence="10 11 13">
        <text>L-threonyl-[protein] + FAD = FMN-L-threonyl-[protein] + AMP + H(+)</text>
        <dbReference type="Rhea" id="RHEA:36847"/>
        <dbReference type="Rhea" id="RHEA-COMP:11060"/>
        <dbReference type="Rhea" id="RHEA-COMP:11061"/>
        <dbReference type="ChEBI" id="CHEBI:15378"/>
        <dbReference type="ChEBI" id="CHEBI:30013"/>
        <dbReference type="ChEBI" id="CHEBI:57692"/>
        <dbReference type="ChEBI" id="CHEBI:74257"/>
        <dbReference type="ChEBI" id="CHEBI:456215"/>
        <dbReference type="EC" id="2.7.1.180"/>
    </reaction>
</comment>
<keyword evidence="8 11" id="KW-0460">Magnesium</keyword>
<dbReference type="GO" id="GO:0016740">
    <property type="term" value="F:transferase activity"/>
    <property type="evidence" value="ECO:0007669"/>
    <property type="project" value="UniProtKB-UniRule"/>
</dbReference>
<evidence type="ECO:0000256" key="9">
    <source>
        <dbReference type="ARBA" id="ARBA00031306"/>
    </source>
</evidence>
<keyword evidence="13" id="KW-0472">Membrane</keyword>
<dbReference type="PIRSF" id="PIRSF006268">
    <property type="entry name" value="ApbE"/>
    <property type="match status" value="1"/>
</dbReference>
<keyword evidence="5 11" id="KW-0808">Transferase</keyword>